<keyword evidence="5" id="KW-1185">Reference proteome</keyword>
<dbReference type="Proteomes" id="UP000306753">
    <property type="component" value="Unassembled WGS sequence"/>
</dbReference>
<name>A0A5R9Q9C0_9GAMM</name>
<dbReference type="Gene3D" id="3.20.20.30">
    <property type="entry name" value="Luciferase-like domain"/>
    <property type="match status" value="1"/>
</dbReference>
<dbReference type="PANTHER" id="PTHR30137:SF6">
    <property type="entry name" value="LUCIFERASE-LIKE MONOOXYGENASE"/>
    <property type="match status" value="1"/>
</dbReference>
<reference evidence="4 5" key="1">
    <citation type="journal article" date="2017" name="Eur. J. Clin. Microbiol. Infect. Dis.">
        <title>Uncommonly isolated clinical Pseudomonas: identification and phylogenetic assignation.</title>
        <authorList>
            <person name="Mulet M."/>
            <person name="Gomila M."/>
            <person name="Ramirez A."/>
            <person name="Cardew S."/>
            <person name="Moore E.R."/>
            <person name="Lalucat J."/>
            <person name="Garcia-Valdes E."/>
        </authorList>
    </citation>
    <scope>NUCLEOTIDE SEQUENCE [LARGE SCALE GENOMIC DNA]</scope>
    <source>
        <strain evidence="4 5">SD129</strain>
    </source>
</reference>
<dbReference type="GO" id="GO:0005829">
    <property type="term" value="C:cytosol"/>
    <property type="evidence" value="ECO:0007669"/>
    <property type="project" value="TreeGrafter"/>
</dbReference>
<dbReference type="CDD" id="cd00347">
    <property type="entry name" value="Flavin_utilizing_monoxygenases"/>
    <property type="match status" value="1"/>
</dbReference>
<dbReference type="Pfam" id="PF00296">
    <property type="entry name" value="Bac_luciferase"/>
    <property type="match status" value="1"/>
</dbReference>
<evidence type="ECO:0000259" key="3">
    <source>
        <dbReference type="Pfam" id="PF00296"/>
    </source>
</evidence>
<organism evidence="4 5">
    <name type="scientific">Stutzerimonas nosocomialis</name>
    <dbReference type="NCBI Taxonomy" id="1056496"/>
    <lineage>
        <taxon>Bacteria</taxon>
        <taxon>Pseudomonadati</taxon>
        <taxon>Pseudomonadota</taxon>
        <taxon>Gammaproteobacteria</taxon>
        <taxon>Pseudomonadales</taxon>
        <taxon>Pseudomonadaceae</taxon>
        <taxon>Stutzerimonas</taxon>
    </lineage>
</organism>
<dbReference type="AlphaFoldDB" id="A0A5R9Q9C0"/>
<evidence type="ECO:0000313" key="5">
    <source>
        <dbReference type="Proteomes" id="UP000306753"/>
    </source>
</evidence>
<dbReference type="InterPro" id="IPR050766">
    <property type="entry name" value="Bact_Lucif_Oxidored"/>
</dbReference>
<dbReference type="RefSeq" id="WP_138407876.1">
    <property type="nucleotide sequence ID" value="NZ_QLAE01000010.1"/>
</dbReference>
<dbReference type="InterPro" id="IPR019949">
    <property type="entry name" value="CmoO-like"/>
</dbReference>
<dbReference type="NCBIfam" id="TIGR03558">
    <property type="entry name" value="oxido_grp_1"/>
    <property type="match status" value="1"/>
</dbReference>
<protein>
    <recommendedName>
        <fullName evidence="2">Luciferase-like monooxygenase</fullName>
    </recommendedName>
</protein>
<proteinExistence type="predicted"/>
<evidence type="ECO:0000256" key="1">
    <source>
        <dbReference type="ARBA" id="ARBA00007789"/>
    </source>
</evidence>
<gene>
    <name evidence="4" type="ORF">DN820_20030</name>
</gene>
<dbReference type="FunFam" id="3.20.20.30:FF:000002">
    <property type="entry name" value="LLM class flavin-dependent oxidoreductase"/>
    <property type="match status" value="1"/>
</dbReference>
<dbReference type="OrthoDB" id="9780518at2"/>
<dbReference type="InterPro" id="IPR011251">
    <property type="entry name" value="Luciferase-like_dom"/>
</dbReference>
<comment type="caution">
    <text evidence="4">The sequence shown here is derived from an EMBL/GenBank/DDBJ whole genome shotgun (WGS) entry which is preliminary data.</text>
</comment>
<dbReference type="SUPFAM" id="SSF51679">
    <property type="entry name" value="Bacterial luciferase-like"/>
    <property type="match status" value="1"/>
</dbReference>
<feature type="domain" description="Luciferase-like" evidence="3">
    <location>
        <begin position="22"/>
        <end position="305"/>
    </location>
</feature>
<dbReference type="InterPro" id="IPR036661">
    <property type="entry name" value="Luciferase-like_sf"/>
</dbReference>
<evidence type="ECO:0000256" key="2">
    <source>
        <dbReference type="ARBA" id="ARBA00074555"/>
    </source>
</evidence>
<comment type="similarity">
    <text evidence="1">To bacterial alkanal monooxygenase alpha and beta chains.</text>
</comment>
<dbReference type="PANTHER" id="PTHR30137">
    <property type="entry name" value="LUCIFERASE-LIKE MONOOXYGENASE"/>
    <property type="match status" value="1"/>
</dbReference>
<dbReference type="EMBL" id="QLAG01000036">
    <property type="protein sequence ID" value="TLX61714.1"/>
    <property type="molecule type" value="Genomic_DNA"/>
</dbReference>
<accession>A0A5R9Q9C0</accession>
<evidence type="ECO:0000313" key="4">
    <source>
        <dbReference type="EMBL" id="TLX61714.1"/>
    </source>
</evidence>
<dbReference type="GO" id="GO:0016705">
    <property type="term" value="F:oxidoreductase activity, acting on paired donors, with incorporation or reduction of molecular oxygen"/>
    <property type="evidence" value="ECO:0007669"/>
    <property type="project" value="InterPro"/>
</dbReference>
<sequence length="333" mass="35908">MPQLSDLPLSVLDLCPITEGGTIAQALHNTLELAQHAEALGYNRYWLAEHHNIPSVASSATAVVIGQVAAATRRMRIGSGGIMLPNHAPLVIAEQFGTLESLFPGRIDLGLGRAPGSDQLTARALRRHLGDEDTAFPQQLEELRHYLSEPVPGQKLIAIPGAGLHIPIWLLGSAGFSAQLAGQLGLPFAFAAQFAPDNALRALAIYRQSFVPSGVLDKPYAMVGINVVAADSDEEAHYLATSHQQAFLHLIRGKPTALPAPTHHIDSLWLPHERAAVNGQLRATFVGTRESLPAQIDDFLQQTQADEFIVNSAIHDPAARRHSYTLLKRLAHG</sequence>